<organism evidence="6 7">
    <name type="scientific">Microcystis aeruginosa PCC 9809</name>
    <dbReference type="NCBI Taxonomy" id="1160285"/>
    <lineage>
        <taxon>Bacteria</taxon>
        <taxon>Bacillati</taxon>
        <taxon>Cyanobacteriota</taxon>
        <taxon>Cyanophyceae</taxon>
        <taxon>Oscillatoriophycideae</taxon>
        <taxon>Chroococcales</taxon>
        <taxon>Microcystaceae</taxon>
        <taxon>Microcystis</taxon>
    </lineage>
</organism>
<keyword evidence="2" id="KW-0605">Phycobilisome</keyword>
<name>I4HQQ3_MICAE</name>
<feature type="region of interest" description="Disordered" evidence="4">
    <location>
        <begin position="392"/>
        <end position="420"/>
    </location>
</feature>
<feature type="compositionally biased region" description="Polar residues" evidence="4">
    <location>
        <begin position="407"/>
        <end position="420"/>
    </location>
</feature>
<dbReference type="GO" id="GO:0030089">
    <property type="term" value="C:phycobilisome"/>
    <property type="evidence" value="ECO:0007669"/>
    <property type="project" value="UniProtKB-KW"/>
</dbReference>
<evidence type="ECO:0000256" key="5">
    <source>
        <dbReference type="SAM" id="Phobius"/>
    </source>
</evidence>
<reference evidence="6 7" key="1">
    <citation type="submission" date="2012-04" db="EMBL/GenBank/DDBJ databases">
        <authorList>
            <person name="Genoscope - CEA"/>
        </authorList>
    </citation>
    <scope>NUCLEOTIDE SEQUENCE [LARGE SCALE GENOMIC DNA]</scope>
    <source>
        <strain evidence="6 7">9809</strain>
    </source>
</reference>
<evidence type="ECO:0000313" key="6">
    <source>
        <dbReference type="EMBL" id="CCI24377.1"/>
    </source>
</evidence>
<keyword evidence="3" id="KW-0802">TPR repeat</keyword>
<keyword evidence="5" id="KW-1133">Transmembrane helix</keyword>
<evidence type="ECO:0000256" key="3">
    <source>
        <dbReference type="PROSITE-ProRule" id="PRU00339"/>
    </source>
</evidence>
<protein>
    <submittedName>
        <fullName evidence="6">Uncharacterized protein</fullName>
    </submittedName>
</protein>
<dbReference type="SUPFAM" id="SSF48452">
    <property type="entry name" value="TPR-like"/>
    <property type="match status" value="1"/>
</dbReference>
<feature type="compositionally biased region" description="Polar residues" evidence="4">
    <location>
        <begin position="215"/>
        <end position="233"/>
    </location>
</feature>
<dbReference type="PROSITE" id="PS50005">
    <property type="entry name" value="TPR"/>
    <property type="match status" value="1"/>
</dbReference>
<comment type="caution">
    <text evidence="6">The sequence shown here is derived from an EMBL/GenBank/DDBJ whole genome shotgun (WGS) entry which is preliminary data.</text>
</comment>
<dbReference type="EMBL" id="CAIO01000216">
    <property type="protein sequence ID" value="CCI24377.1"/>
    <property type="molecule type" value="Genomic_DNA"/>
</dbReference>
<dbReference type="AlphaFoldDB" id="I4HQQ3"/>
<evidence type="ECO:0000256" key="2">
    <source>
        <dbReference type="ARBA" id="ARBA00022738"/>
    </source>
</evidence>
<accession>I4HQQ3</accession>
<feature type="repeat" description="TPR" evidence="3">
    <location>
        <begin position="100"/>
        <end position="133"/>
    </location>
</feature>
<evidence type="ECO:0000256" key="1">
    <source>
        <dbReference type="ARBA" id="ARBA00022549"/>
    </source>
</evidence>
<feature type="transmembrane region" description="Helical" evidence="5">
    <location>
        <begin position="167"/>
        <end position="189"/>
    </location>
</feature>
<evidence type="ECO:0000256" key="4">
    <source>
        <dbReference type="SAM" id="MobiDB-lite"/>
    </source>
</evidence>
<dbReference type="InterPro" id="IPR019734">
    <property type="entry name" value="TPR_rpt"/>
</dbReference>
<dbReference type="Gene3D" id="1.25.10.10">
    <property type="entry name" value="Leucine-rich Repeat Variant"/>
    <property type="match status" value="1"/>
</dbReference>
<dbReference type="Pfam" id="PF13646">
    <property type="entry name" value="HEAT_2"/>
    <property type="match status" value="1"/>
</dbReference>
<dbReference type="Gene3D" id="1.25.40.10">
    <property type="entry name" value="Tetratricopeptide repeat domain"/>
    <property type="match status" value="1"/>
</dbReference>
<keyword evidence="5" id="KW-0812">Transmembrane</keyword>
<keyword evidence="1" id="KW-0042">Antenna complex</keyword>
<dbReference type="Proteomes" id="UP000004775">
    <property type="component" value="Unassembled WGS sequence"/>
</dbReference>
<dbReference type="HOGENOM" id="CLU_042015_1_0_3"/>
<keyword evidence="5" id="KW-0472">Membrane</keyword>
<proteinExistence type="predicted"/>
<evidence type="ECO:0000313" key="7">
    <source>
        <dbReference type="Proteomes" id="UP000004775"/>
    </source>
</evidence>
<feature type="region of interest" description="Disordered" evidence="4">
    <location>
        <begin position="198"/>
        <end position="242"/>
    </location>
</feature>
<dbReference type="InterPro" id="IPR016024">
    <property type="entry name" value="ARM-type_fold"/>
</dbReference>
<dbReference type="InterPro" id="IPR011989">
    <property type="entry name" value="ARM-like"/>
</dbReference>
<dbReference type="SUPFAM" id="SSF48371">
    <property type="entry name" value="ARM repeat"/>
    <property type="match status" value="1"/>
</dbReference>
<gene>
    <name evidence="6" type="ORF">MICAH_2930002</name>
</gene>
<sequence>MDSILAPRSRTIRPTLTEGFSPIIAVYDPSLEFSAFHLWLLGYHNFYPPLNSYINSMIKPNFLFLLAIGVSSWGHNFQTLPTANAQTPPRLEQPQTVATYDQLMKAGYEATAQRNYQLALEKFQQALAQRPNDTFAQNAIANMQKYLGQNAAAANAAAGNETSPIPLIAGSALLSIALLAALLSLFFQYRPKGKASKRRKKTTYVNPKNPLDNFSRGNGNSFDADTKTGSDINGSGEEDFEPSLPVQATSRIPNVDLILRLIESLRDNDPRTRRRAVWKLAQMSDSRAMQPLVDSMVDGDSYERSLTLEALAQICTRSLRPMNQALAISLQDKNPQVRKNAIRDLTRLYDIMSQISQLICHALDDSDEEVQETARWAIRQLNLQLPPRLDIAPLETTGEPEDDDVQDTSFTETTPTEVQN</sequence>
<dbReference type="InterPro" id="IPR011990">
    <property type="entry name" value="TPR-like_helical_dom_sf"/>
</dbReference>